<reference evidence="9 10" key="1">
    <citation type="submission" date="2021-07" db="EMBL/GenBank/DDBJ databases">
        <title>Whole genome sequencing of non-tuberculosis mycobacteria type-strains.</title>
        <authorList>
            <person name="Igarashi Y."/>
            <person name="Osugi A."/>
            <person name="Mitarai S."/>
        </authorList>
    </citation>
    <scope>NUCLEOTIDE SEQUENCE [LARGE SCALE GENOMIC DNA]</scope>
    <source>
        <strain evidence="9 10">JCM 16370</strain>
    </source>
</reference>
<dbReference type="SUPFAM" id="SSF88946">
    <property type="entry name" value="Sigma2 domain of RNA polymerase sigma factors"/>
    <property type="match status" value="1"/>
</dbReference>
<comment type="similarity">
    <text evidence="1">Belongs to the sigma-70 factor family. ECF subfamily.</text>
</comment>
<keyword evidence="10" id="KW-1185">Reference proteome</keyword>
<keyword evidence="6" id="KW-0804">Transcription</keyword>
<dbReference type="Gene3D" id="1.10.1740.10">
    <property type="match status" value="1"/>
</dbReference>
<keyword evidence="5" id="KW-0238">DNA-binding</keyword>
<evidence type="ECO:0000256" key="2">
    <source>
        <dbReference type="ARBA" id="ARBA00011344"/>
    </source>
</evidence>
<evidence type="ECO:0000259" key="8">
    <source>
        <dbReference type="Pfam" id="PF08281"/>
    </source>
</evidence>
<dbReference type="InterPro" id="IPR036388">
    <property type="entry name" value="WH-like_DNA-bd_sf"/>
</dbReference>
<feature type="domain" description="RNA polymerase sigma-70 region 2" evidence="7">
    <location>
        <begin position="52"/>
        <end position="113"/>
    </location>
</feature>
<dbReference type="SUPFAM" id="SSF54427">
    <property type="entry name" value="NTF2-like"/>
    <property type="match status" value="1"/>
</dbReference>
<evidence type="ECO:0000313" key="9">
    <source>
        <dbReference type="EMBL" id="QYL15478.1"/>
    </source>
</evidence>
<sequence length="323" mass="34951">MGHPGPGRSWSSRVLLLLSLSHPAVRARQDVDAPNDESVTALVDNDQLLDDFEAERPRLQRIAGRILGDTDAAQDVVQQAWLRLHATDEPIDNLAGWLTTVTSRLCLDRLRARTPVPTESIDIEATAPDPADDVVLADTVGIALQVVLDRLTPAERVAFVLHDSFGVDFDLIASMLDTTPVAARKLASRARSKVRPASPEDALADWEVVDAFMTAAREGDFTRLLQLLAPDVMVSADAAAAALGTPAHMEGRDEVATFFNGAAAAAFPVFVEDRPGSAWIHRGEVKVAFDFTIEDGQVRRLQFRAEPGVLAGVRRREGAGERG</sequence>
<feature type="domain" description="RNA polymerase sigma factor 70 region 4 type 2" evidence="8">
    <location>
        <begin position="143"/>
        <end position="193"/>
    </location>
</feature>
<evidence type="ECO:0000256" key="5">
    <source>
        <dbReference type="ARBA" id="ARBA00023125"/>
    </source>
</evidence>
<dbReference type="InterPro" id="IPR007627">
    <property type="entry name" value="RNA_pol_sigma70_r2"/>
</dbReference>
<evidence type="ECO:0000259" key="7">
    <source>
        <dbReference type="Pfam" id="PF04542"/>
    </source>
</evidence>
<dbReference type="PANTHER" id="PTHR30173">
    <property type="entry name" value="SIGMA 19 FACTOR"/>
    <property type="match status" value="1"/>
</dbReference>
<name>A0ABX8VCG2_9MYCO</name>
<organism evidence="9 10">
    <name type="scientific">Mycolicibacterium pallens</name>
    <dbReference type="NCBI Taxonomy" id="370524"/>
    <lineage>
        <taxon>Bacteria</taxon>
        <taxon>Bacillati</taxon>
        <taxon>Actinomycetota</taxon>
        <taxon>Actinomycetes</taxon>
        <taxon>Mycobacteriales</taxon>
        <taxon>Mycobacteriaceae</taxon>
        <taxon>Mycolicibacterium</taxon>
    </lineage>
</organism>
<dbReference type="Gene3D" id="3.10.450.50">
    <property type="match status" value="1"/>
</dbReference>
<dbReference type="PANTHER" id="PTHR30173:SF43">
    <property type="entry name" value="ECF RNA POLYMERASE SIGMA FACTOR SIGI-RELATED"/>
    <property type="match status" value="1"/>
</dbReference>
<dbReference type="InterPro" id="IPR013325">
    <property type="entry name" value="RNA_pol_sigma_r2"/>
</dbReference>
<evidence type="ECO:0000256" key="3">
    <source>
        <dbReference type="ARBA" id="ARBA00023015"/>
    </source>
</evidence>
<protein>
    <submittedName>
        <fullName evidence="9">RNA polymerase subunit sigma-70</fullName>
    </submittedName>
</protein>
<dbReference type="InterPro" id="IPR032710">
    <property type="entry name" value="NTF2-like_dom_sf"/>
</dbReference>
<evidence type="ECO:0000256" key="1">
    <source>
        <dbReference type="ARBA" id="ARBA00010641"/>
    </source>
</evidence>
<dbReference type="Pfam" id="PF04542">
    <property type="entry name" value="Sigma70_r2"/>
    <property type="match status" value="1"/>
</dbReference>
<evidence type="ECO:0000256" key="6">
    <source>
        <dbReference type="ARBA" id="ARBA00023163"/>
    </source>
</evidence>
<keyword evidence="4" id="KW-0731">Sigma factor</keyword>
<dbReference type="SUPFAM" id="SSF88659">
    <property type="entry name" value="Sigma3 and sigma4 domains of RNA polymerase sigma factors"/>
    <property type="match status" value="1"/>
</dbReference>
<dbReference type="Gene3D" id="1.10.10.10">
    <property type="entry name" value="Winged helix-like DNA-binding domain superfamily/Winged helix DNA-binding domain"/>
    <property type="match status" value="1"/>
</dbReference>
<dbReference type="InterPro" id="IPR013249">
    <property type="entry name" value="RNA_pol_sigma70_r4_t2"/>
</dbReference>
<proteinExistence type="inferred from homology"/>
<keyword evidence="3" id="KW-0805">Transcription regulation</keyword>
<evidence type="ECO:0000313" key="10">
    <source>
        <dbReference type="Proteomes" id="UP000825367"/>
    </source>
</evidence>
<dbReference type="Proteomes" id="UP000825367">
    <property type="component" value="Chromosome"/>
</dbReference>
<dbReference type="EMBL" id="CP080333">
    <property type="protein sequence ID" value="QYL15478.1"/>
    <property type="molecule type" value="Genomic_DNA"/>
</dbReference>
<evidence type="ECO:0000256" key="4">
    <source>
        <dbReference type="ARBA" id="ARBA00023082"/>
    </source>
</evidence>
<dbReference type="InterPro" id="IPR013324">
    <property type="entry name" value="RNA_pol_sigma_r3/r4-like"/>
</dbReference>
<accession>A0ABX8VCG2</accession>
<gene>
    <name evidence="9" type="ORF">K0O64_20525</name>
</gene>
<dbReference type="InterPro" id="IPR052704">
    <property type="entry name" value="ECF_Sigma-70_Domain"/>
</dbReference>
<comment type="subunit">
    <text evidence="2">Interacts transiently with the RNA polymerase catalytic core formed by RpoA, RpoB, RpoC and RpoZ (2 alpha, 1 beta, 1 beta' and 1 omega subunit) to form the RNA polymerase holoenzyme that can initiate transcription.</text>
</comment>
<dbReference type="Pfam" id="PF08281">
    <property type="entry name" value="Sigma70_r4_2"/>
    <property type="match status" value="1"/>
</dbReference>